<organism evidence="1 2">
    <name type="scientific">Eumeta variegata</name>
    <name type="common">Bagworm moth</name>
    <name type="synonym">Eumeta japonica</name>
    <dbReference type="NCBI Taxonomy" id="151549"/>
    <lineage>
        <taxon>Eukaryota</taxon>
        <taxon>Metazoa</taxon>
        <taxon>Ecdysozoa</taxon>
        <taxon>Arthropoda</taxon>
        <taxon>Hexapoda</taxon>
        <taxon>Insecta</taxon>
        <taxon>Pterygota</taxon>
        <taxon>Neoptera</taxon>
        <taxon>Endopterygota</taxon>
        <taxon>Lepidoptera</taxon>
        <taxon>Glossata</taxon>
        <taxon>Ditrysia</taxon>
        <taxon>Tineoidea</taxon>
        <taxon>Psychidae</taxon>
        <taxon>Oiketicinae</taxon>
        <taxon>Eumeta</taxon>
    </lineage>
</organism>
<evidence type="ECO:0000313" key="2">
    <source>
        <dbReference type="Proteomes" id="UP000299102"/>
    </source>
</evidence>
<keyword evidence="2" id="KW-1185">Reference proteome</keyword>
<sequence length="66" mass="7326">MRAPKRAHPVFRGSYAAQAGKSAARPRVVNNRIHGFRGLDILLYPFVTGPDAWAHVRVCVIRLSIS</sequence>
<name>A0A4C1WZI3_EUMVA</name>
<protein>
    <submittedName>
        <fullName evidence="1">Uncharacterized protein</fullName>
    </submittedName>
</protein>
<comment type="caution">
    <text evidence="1">The sequence shown here is derived from an EMBL/GenBank/DDBJ whole genome shotgun (WGS) entry which is preliminary data.</text>
</comment>
<accession>A0A4C1WZI3</accession>
<reference evidence="1 2" key="1">
    <citation type="journal article" date="2019" name="Commun. Biol.">
        <title>The bagworm genome reveals a unique fibroin gene that provides high tensile strength.</title>
        <authorList>
            <person name="Kono N."/>
            <person name="Nakamura H."/>
            <person name="Ohtoshi R."/>
            <person name="Tomita M."/>
            <person name="Numata K."/>
            <person name="Arakawa K."/>
        </authorList>
    </citation>
    <scope>NUCLEOTIDE SEQUENCE [LARGE SCALE GENOMIC DNA]</scope>
</reference>
<dbReference type="AlphaFoldDB" id="A0A4C1WZI3"/>
<proteinExistence type="predicted"/>
<dbReference type="EMBL" id="BGZK01000689">
    <property type="protein sequence ID" value="GBP56323.1"/>
    <property type="molecule type" value="Genomic_DNA"/>
</dbReference>
<dbReference type="Proteomes" id="UP000299102">
    <property type="component" value="Unassembled WGS sequence"/>
</dbReference>
<gene>
    <name evidence="1" type="ORF">EVAR_28903_1</name>
</gene>
<evidence type="ECO:0000313" key="1">
    <source>
        <dbReference type="EMBL" id="GBP56323.1"/>
    </source>
</evidence>